<dbReference type="AlphaFoldDB" id="A0A5N5QD82"/>
<dbReference type="InterPro" id="IPR059179">
    <property type="entry name" value="MLKL-like_MCAfunc"/>
</dbReference>
<evidence type="ECO:0000313" key="4">
    <source>
        <dbReference type="EMBL" id="KAB5589408.1"/>
    </source>
</evidence>
<dbReference type="InterPro" id="IPR056884">
    <property type="entry name" value="NPHP3-like_N"/>
</dbReference>
<evidence type="ECO:0000256" key="1">
    <source>
        <dbReference type="ARBA" id="ARBA00022737"/>
    </source>
</evidence>
<evidence type="ECO:0000259" key="3">
    <source>
        <dbReference type="Pfam" id="PF24883"/>
    </source>
</evidence>
<feature type="domain" description="Nephrocystin 3-like N-terminal" evidence="3">
    <location>
        <begin position="193"/>
        <end position="345"/>
    </location>
</feature>
<dbReference type="SUPFAM" id="SSF52540">
    <property type="entry name" value="P-loop containing nucleoside triphosphate hydrolases"/>
    <property type="match status" value="1"/>
</dbReference>
<sequence length="1198" mass="133007">MSPPRVFKITGEAALRLLRLTYTSTDVFPLLKEAAGGVLQIVETASKFKASKKKWNNFNIYIRDAVATIIDSHRDVDPSQTEISEKLLKLQSALQDILRVIESEQRKGRFERFRRSMEYPEMIEEMTERFQETVDLFVFGAVVRTEINVGKTLKLAEKNAEQLSLSKLQYVQGASWNPRRVCLSDTRKNLIKEIVSWIDNPGDSNTMLLTGVAGSGKSTIAHTIAQQCSNNHQLVTSFFFDRETSDRNHPGHLITTMAADLGRIDARLADSISSAIKADRGLSYAPISRQFDELVMTASQGISIEHPLVIVLDALDEGCNEELLQILCNDASRLPPYFRLLLTSRMYPELGDLRLKPHVRSMELDIHAQDNIRDISVFVPHRLKQVAERHELEENWPGEQLASLFEARAGGLFLWVATICDFLCTRSNPTTELQKLLSASPMSNTSAEVKMDQLYITILHACDWTDEAFADEYQQLMGAVVATKIPLTISGLAELFNRAPLVGNLILRQLSPLLTGLNKAEHTSHPVRFLHQSLRDFLTLRANNLEQSRPFAINEKAHSQTLARLCLECLNKELKSSLPGVGYLAKSSLDISGIPPAPQEGLQESVWYACRFWIDHLLYVNPNSPGDVSQELNSCERLAHRLNYMDRREEALTACQDAVAIHRHICTINQVEFSPALASSLSDLSDYLRALALYDEAQSAAEEAVKIYRRLSESDPNKFAAEVARALAGLSAVLTDLGRYEEAMTITQEVISTRRKLAADHPDKFTYELAQSLHDFSVDLLDLGRYEESLSTIREAVKIRRQLAVEDPGSFADLADSIHSCSLCLSSLKRDEEALVAGQESLAMYRRLATDRPAIFAPELASALQDVSSGLSNLGRDQEALGISQEVVETFRRLAAARPAVFNSELAGSLYDLSVDLSNLGRHKEALEATEESIKIRRQLAADRPAAFASSLAESLQGLSRDLTELDRPKEAMQAAQEAMQMFRKLAADRPAVYTADLAESIHDFSNSLSEMGLLEEAVTAMLEALEIRRRLAAERPAVFNSELAESLHDFSVDLCDLGRYEEALPAVQEAVEISRQLRADNPTSTQLICGLATSLRQLSLNLCEMGRHEEALPPARESVELCRPLASENPREYAGELSESLERLADALSATGAEQEALAARKESEALTWEDNSDSDDSGDSGDSGDPDDVDLDDSEG</sequence>
<dbReference type="SMART" id="SM00028">
    <property type="entry name" value="TPR"/>
    <property type="match status" value="9"/>
</dbReference>
<dbReference type="OrthoDB" id="3038309at2759"/>
<dbReference type="Gene3D" id="1.25.40.10">
    <property type="entry name" value="Tetratricopeptide repeat domain"/>
    <property type="match status" value="4"/>
</dbReference>
<dbReference type="InterPro" id="IPR011990">
    <property type="entry name" value="TPR-like_helical_dom_sf"/>
</dbReference>
<protein>
    <recommendedName>
        <fullName evidence="3">Nephrocystin 3-like N-terminal domain-containing protein</fullName>
    </recommendedName>
</protein>
<dbReference type="SUPFAM" id="SSF48452">
    <property type="entry name" value="TPR-like"/>
    <property type="match status" value="4"/>
</dbReference>
<evidence type="ECO:0000256" key="2">
    <source>
        <dbReference type="SAM" id="MobiDB-lite"/>
    </source>
</evidence>
<feature type="compositionally biased region" description="Acidic residues" evidence="2">
    <location>
        <begin position="1172"/>
        <end position="1198"/>
    </location>
</feature>
<dbReference type="Proteomes" id="UP000383932">
    <property type="component" value="Unassembled WGS sequence"/>
</dbReference>
<reference evidence="4 5" key="1">
    <citation type="journal article" date="2019" name="Fungal Biol. Biotechnol.">
        <title>Draft genome sequence of fastidious pathogen Ceratobasidium theobromae, which causes vascular-streak dieback in Theobroma cacao.</title>
        <authorList>
            <person name="Ali S.S."/>
            <person name="Asman A."/>
            <person name="Shao J."/>
            <person name="Firmansyah A.P."/>
            <person name="Susilo A.W."/>
            <person name="Rosmana A."/>
            <person name="McMahon P."/>
            <person name="Junaid M."/>
            <person name="Guest D."/>
            <person name="Kheng T.Y."/>
            <person name="Meinhardt L.W."/>
            <person name="Bailey B.A."/>
        </authorList>
    </citation>
    <scope>NUCLEOTIDE SEQUENCE [LARGE SCALE GENOMIC DNA]</scope>
    <source>
        <strain evidence="4 5">CT2</strain>
    </source>
</reference>
<dbReference type="CDD" id="cd21037">
    <property type="entry name" value="MLKL_NTD"/>
    <property type="match status" value="1"/>
</dbReference>
<keyword evidence="5" id="KW-1185">Reference proteome</keyword>
<dbReference type="GO" id="GO:0007166">
    <property type="term" value="P:cell surface receptor signaling pathway"/>
    <property type="evidence" value="ECO:0007669"/>
    <property type="project" value="InterPro"/>
</dbReference>
<dbReference type="Gene3D" id="3.40.50.300">
    <property type="entry name" value="P-loop containing nucleotide triphosphate hydrolases"/>
    <property type="match status" value="1"/>
</dbReference>
<dbReference type="Pfam" id="PF24883">
    <property type="entry name" value="NPHP3_N"/>
    <property type="match status" value="1"/>
</dbReference>
<dbReference type="InterPro" id="IPR019734">
    <property type="entry name" value="TPR_rpt"/>
</dbReference>
<accession>A0A5N5QD82</accession>
<organism evidence="4 5">
    <name type="scientific">Ceratobasidium theobromae</name>
    <dbReference type="NCBI Taxonomy" id="1582974"/>
    <lineage>
        <taxon>Eukaryota</taxon>
        <taxon>Fungi</taxon>
        <taxon>Dikarya</taxon>
        <taxon>Basidiomycota</taxon>
        <taxon>Agaricomycotina</taxon>
        <taxon>Agaricomycetes</taxon>
        <taxon>Cantharellales</taxon>
        <taxon>Ceratobasidiaceae</taxon>
        <taxon>Ceratobasidium</taxon>
    </lineage>
</organism>
<dbReference type="PANTHER" id="PTHR10039:SF14">
    <property type="entry name" value="NACHT DOMAIN-CONTAINING PROTEIN"/>
    <property type="match status" value="1"/>
</dbReference>
<dbReference type="InterPro" id="IPR027417">
    <property type="entry name" value="P-loop_NTPase"/>
</dbReference>
<gene>
    <name evidence="4" type="ORF">CTheo_7148</name>
</gene>
<feature type="region of interest" description="Disordered" evidence="2">
    <location>
        <begin position="1153"/>
        <end position="1198"/>
    </location>
</feature>
<dbReference type="EMBL" id="SSOP01000274">
    <property type="protein sequence ID" value="KAB5589408.1"/>
    <property type="molecule type" value="Genomic_DNA"/>
</dbReference>
<proteinExistence type="predicted"/>
<keyword evidence="1" id="KW-0677">Repeat</keyword>
<evidence type="ECO:0000313" key="5">
    <source>
        <dbReference type="Proteomes" id="UP000383932"/>
    </source>
</evidence>
<comment type="caution">
    <text evidence="4">The sequence shown here is derived from an EMBL/GenBank/DDBJ whole genome shotgun (WGS) entry which is preliminary data.</text>
</comment>
<name>A0A5N5QD82_9AGAM</name>
<dbReference type="Pfam" id="PF13374">
    <property type="entry name" value="TPR_10"/>
    <property type="match status" value="7"/>
</dbReference>
<dbReference type="InterPro" id="IPR036537">
    <property type="entry name" value="Adaptor_Cbl_N_dom_sf"/>
</dbReference>
<dbReference type="PANTHER" id="PTHR10039">
    <property type="entry name" value="AMELOGENIN"/>
    <property type="match status" value="1"/>
</dbReference>
<dbReference type="Gene3D" id="1.20.930.20">
    <property type="entry name" value="Adaptor protein Cbl, N-terminal domain"/>
    <property type="match status" value="1"/>
</dbReference>